<gene>
    <name evidence="6" type="ORF">LGQ03_13615</name>
</gene>
<feature type="domain" description="HpcH/HpaI aldolase/citrate lyase" evidence="5">
    <location>
        <begin position="4"/>
        <end position="228"/>
    </location>
</feature>
<evidence type="ECO:0000256" key="1">
    <source>
        <dbReference type="ARBA" id="ARBA00001946"/>
    </source>
</evidence>
<dbReference type="PANTHER" id="PTHR32308">
    <property type="entry name" value="LYASE BETA SUBUNIT, PUTATIVE (AFU_ORTHOLOGUE AFUA_4G13030)-RELATED"/>
    <property type="match status" value="1"/>
</dbReference>
<sequence length="290" mass="30890">MRMRSWLFVPADSERKFAKAQGIGADVLILDLEDSVAADHKAAARDGLSGWITPEPRDWAFFVRINPLDSGLTQDDLRAVIRPGLDGIVLPKANGGADVAHLADMIAPLEQAAGMSANSVKIMVIATETPAAVFALGSYAPAHPRLVAMTWGAEDLAAELGATSNRDENGILTTPYRMVRDLCLLGAAHAGVAAIETLHADFRDTDGFQQTGRAARRDGFVGRLAIHPAQVDVIHADFTPTDAQIALARRVVQAFADQPDVGTIGIDGKMYDMPHLKQAKRLLAGLPSSG</sequence>
<proteinExistence type="inferred from homology"/>
<dbReference type="Gene3D" id="3.20.20.60">
    <property type="entry name" value="Phosphoenolpyruvate-binding domains"/>
    <property type="match status" value="1"/>
</dbReference>
<keyword evidence="4" id="KW-0460">Magnesium</keyword>
<name>A0ABS8BXN3_9RHOB</name>
<protein>
    <submittedName>
        <fullName evidence="6">CoA ester lyase</fullName>
    </submittedName>
</protein>
<organism evidence="6 7">
    <name type="scientific">Loktanella gaetbuli</name>
    <dbReference type="NCBI Taxonomy" id="2881335"/>
    <lineage>
        <taxon>Bacteria</taxon>
        <taxon>Pseudomonadati</taxon>
        <taxon>Pseudomonadota</taxon>
        <taxon>Alphaproteobacteria</taxon>
        <taxon>Rhodobacterales</taxon>
        <taxon>Roseobacteraceae</taxon>
        <taxon>Loktanella</taxon>
    </lineage>
</organism>
<dbReference type="InterPro" id="IPR015813">
    <property type="entry name" value="Pyrv/PenolPyrv_kinase-like_dom"/>
</dbReference>
<evidence type="ECO:0000256" key="3">
    <source>
        <dbReference type="ARBA" id="ARBA00022723"/>
    </source>
</evidence>
<dbReference type="InterPro" id="IPR011206">
    <property type="entry name" value="Citrate_lyase_beta/mcl1/mcl2"/>
</dbReference>
<comment type="similarity">
    <text evidence="2">Belongs to the HpcH/HpaI aldolase family.</text>
</comment>
<dbReference type="GO" id="GO:0016829">
    <property type="term" value="F:lyase activity"/>
    <property type="evidence" value="ECO:0007669"/>
    <property type="project" value="UniProtKB-KW"/>
</dbReference>
<accession>A0ABS8BXN3</accession>
<keyword evidence="7" id="KW-1185">Reference proteome</keyword>
<evidence type="ECO:0000256" key="2">
    <source>
        <dbReference type="ARBA" id="ARBA00005568"/>
    </source>
</evidence>
<evidence type="ECO:0000313" key="7">
    <source>
        <dbReference type="Proteomes" id="UP001138961"/>
    </source>
</evidence>
<dbReference type="Pfam" id="PF03328">
    <property type="entry name" value="HpcH_HpaI"/>
    <property type="match status" value="1"/>
</dbReference>
<dbReference type="PANTHER" id="PTHR32308:SF0">
    <property type="entry name" value="HPCH_HPAI ALDOLASE_CITRATE LYASE DOMAIN-CONTAINING PROTEIN"/>
    <property type="match status" value="1"/>
</dbReference>
<evidence type="ECO:0000256" key="4">
    <source>
        <dbReference type="ARBA" id="ARBA00022842"/>
    </source>
</evidence>
<comment type="caution">
    <text evidence="6">The sequence shown here is derived from an EMBL/GenBank/DDBJ whole genome shotgun (WGS) entry which is preliminary data.</text>
</comment>
<dbReference type="PIRSF" id="PIRSF015582">
    <property type="entry name" value="Cit_lyase_B"/>
    <property type="match status" value="1"/>
</dbReference>
<comment type="cofactor">
    <cofactor evidence="1">
        <name>Mg(2+)</name>
        <dbReference type="ChEBI" id="CHEBI:18420"/>
    </cofactor>
</comment>
<dbReference type="EMBL" id="JAJATZ010000007">
    <property type="protein sequence ID" value="MCB5200281.1"/>
    <property type="molecule type" value="Genomic_DNA"/>
</dbReference>
<dbReference type="InterPro" id="IPR005000">
    <property type="entry name" value="Aldolase/citrate-lyase_domain"/>
</dbReference>
<dbReference type="SUPFAM" id="SSF51621">
    <property type="entry name" value="Phosphoenolpyruvate/pyruvate domain"/>
    <property type="match status" value="1"/>
</dbReference>
<evidence type="ECO:0000313" key="6">
    <source>
        <dbReference type="EMBL" id="MCB5200281.1"/>
    </source>
</evidence>
<reference evidence="6" key="1">
    <citation type="submission" date="2021-10" db="EMBL/GenBank/DDBJ databases">
        <title>Loktanella gaetbuli sp. nov., isolated from a tidal flat.</title>
        <authorList>
            <person name="Park S."/>
            <person name="Yoon J.-H."/>
        </authorList>
    </citation>
    <scope>NUCLEOTIDE SEQUENCE</scope>
    <source>
        <strain evidence="6">TSTF-M6</strain>
    </source>
</reference>
<evidence type="ECO:0000259" key="5">
    <source>
        <dbReference type="Pfam" id="PF03328"/>
    </source>
</evidence>
<dbReference type="RefSeq" id="WP_226748845.1">
    <property type="nucleotide sequence ID" value="NZ_JAJATZ010000007.1"/>
</dbReference>
<dbReference type="Proteomes" id="UP001138961">
    <property type="component" value="Unassembled WGS sequence"/>
</dbReference>
<keyword evidence="3" id="KW-0479">Metal-binding</keyword>
<keyword evidence="6" id="KW-0456">Lyase</keyword>
<dbReference type="InterPro" id="IPR040442">
    <property type="entry name" value="Pyrv_kinase-like_dom_sf"/>
</dbReference>